<feature type="compositionally biased region" description="Low complexity" evidence="8">
    <location>
        <begin position="70"/>
        <end position="96"/>
    </location>
</feature>
<dbReference type="GO" id="GO:0043130">
    <property type="term" value="F:ubiquitin binding"/>
    <property type="evidence" value="ECO:0007669"/>
    <property type="project" value="TreeGrafter"/>
</dbReference>
<dbReference type="SUPFAM" id="SSF54495">
    <property type="entry name" value="UBC-like"/>
    <property type="match status" value="1"/>
</dbReference>
<feature type="domain" description="UEV" evidence="10">
    <location>
        <begin position="1"/>
        <end position="76"/>
    </location>
</feature>
<sequence>MVTIYFDPPYPKQPPRCFVTPTAGMALKQNHQSVDSGGMVYSPFLSSWSETSSTLPQLVKSLAESFSSSPPVYSTTTVARPTSAQQATQPQPAQQSGAGGFLGFLGLGGQQPASQPAAAQPAAVVTAVPVSQAQPVATVVATPVPARPRRDEREDLVKAVTSSLKERWPAVVEPLGEQLKEQQMRQTELQDAKKKLDEEEQKLKDSVQEVSAQKAQLETMESELRSFLEAETGQEMDPDKALASLDPDRRQVLDRLAEELSLEELLTAMDELLAEGKISVDDFMREVREAGRRQFMCKMEREKALTEVPAERLVRTVREGKAYTGTEMTRLRLTQYGRQFVRRTAPGPVLADWPPQAFPSLAPELPVAVARPLPPGAPVQGTQFSAVWFIASQKKRACIKSDLDSMNAELDQILMNMLKDARLMQREEI</sequence>
<evidence type="ECO:0000256" key="8">
    <source>
        <dbReference type="SAM" id="MobiDB-lite"/>
    </source>
</evidence>
<proteinExistence type="inferred from homology"/>
<dbReference type="InterPro" id="IPR052070">
    <property type="entry name" value="ESCRT-I_UEV_domain"/>
</dbReference>
<keyword evidence="3 7" id="KW-0813">Transport</keyword>
<dbReference type="GO" id="GO:0000813">
    <property type="term" value="C:ESCRT I complex"/>
    <property type="evidence" value="ECO:0007669"/>
    <property type="project" value="TreeGrafter"/>
</dbReference>
<comment type="caution">
    <text evidence="11">The sequence shown here is derived from an EMBL/GenBank/DDBJ whole genome shotgun (WGS) entry which is preliminary data.</text>
</comment>
<dbReference type="OrthoDB" id="448970at2759"/>
<feature type="region of interest" description="Disordered" evidence="8">
    <location>
        <begin position="184"/>
        <end position="207"/>
    </location>
</feature>
<evidence type="ECO:0000256" key="4">
    <source>
        <dbReference type="ARBA" id="ARBA00022753"/>
    </source>
</evidence>
<dbReference type="Pfam" id="PF05743">
    <property type="entry name" value="UEV"/>
    <property type="match status" value="1"/>
</dbReference>
<evidence type="ECO:0000259" key="9">
    <source>
        <dbReference type="PROSITE" id="PS51312"/>
    </source>
</evidence>
<dbReference type="GO" id="GO:0008333">
    <property type="term" value="P:endosome to lysosome transport"/>
    <property type="evidence" value="ECO:0007669"/>
    <property type="project" value="TreeGrafter"/>
</dbReference>
<keyword evidence="5 7" id="KW-0653">Protein transport</keyword>
<dbReference type="PROSITE" id="PS51322">
    <property type="entry name" value="UEV"/>
    <property type="match status" value="1"/>
</dbReference>
<organism evidence="11 12">
    <name type="scientific">Symbiodinium microadriaticum</name>
    <name type="common">Dinoflagellate</name>
    <name type="synonym">Zooxanthella microadriatica</name>
    <dbReference type="NCBI Taxonomy" id="2951"/>
    <lineage>
        <taxon>Eukaryota</taxon>
        <taxon>Sar</taxon>
        <taxon>Alveolata</taxon>
        <taxon>Dinophyceae</taxon>
        <taxon>Suessiales</taxon>
        <taxon>Symbiodiniaceae</taxon>
        <taxon>Symbiodinium</taxon>
    </lineage>
</organism>
<name>A0A1Q9D930_SYMMI</name>
<dbReference type="Gene3D" id="3.10.110.10">
    <property type="entry name" value="Ubiquitin Conjugating Enzyme"/>
    <property type="match status" value="1"/>
</dbReference>
<dbReference type="InterPro" id="IPR017916">
    <property type="entry name" value="SB_dom"/>
</dbReference>
<dbReference type="PANTHER" id="PTHR23306:SF3">
    <property type="entry name" value="TUMOR SUPPRESSOR PROTEIN 101"/>
    <property type="match status" value="1"/>
</dbReference>
<dbReference type="GO" id="GO:0015031">
    <property type="term" value="P:protein transport"/>
    <property type="evidence" value="ECO:0007669"/>
    <property type="project" value="UniProtKB-UniRule"/>
</dbReference>
<dbReference type="InterPro" id="IPR008883">
    <property type="entry name" value="UEV_N"/>
</dbReference>
<dbReference type="CDD" id="cd11685">
    <property type="entry name" value="UEV_TSG101-like"/>
    <property type="match status" value="1"/>
</dbReference>
<dbReference type="Pfam" id="PF09454">
    <property type="entry name" value="Vps23_core"/>
    <property type="match status" value="1"/>
</dbReference>
<keyword evidence="4" id="KW-0967">Endosome</keyword>
<dbReference type="Gene3D" id="6.10.140.820">
    <property type="match status" value="1"/>
</dbReference>
<keyword evidence="12" id="KW-1185">Reference proteome</keyword>
<comment type="subcellular location">
    <subcellularLocation>
        <location evidence="1">Endosome</location>
    </subcellularLocation>
</comment>
<evidence type="ECO:0000313" key="12">
    <source>
        <dbReference type="Proteomes" id="UP000186817"/>
    </source>
</evidence>
<dbReference type="OMA" id="KTREGEM"/>
<dbReference type="InterPro" id="IPR037202">
    <property type="entry name" value="ESCRT_assembly_dom"/>
</dbReference>
<gene>
    <name evidence="11" type="primary">Tsg101</name>
    <name evidence="11" type="ORF">AK812_SmicGene26619</name>
</gene>
<reference evidence="11 12" key="1">
    <citation type="submission" date="2016-02" db="EMBL/GenBank/DDBJ databases">
        <title>Genome analysis of coral dinoflagellate symbionts highlights evolutionary adaptations to a symbiotic lifestyle.</title>
        <authorList>
            <person name="Aranda M."/>
            <person name="Li Y."/>
            <person name="Liew Y.J."/>
            <person name="Baumgarten S."/>
            <person name="Simakov O."/>
            <person name="Wilson M."/>
            <person name="Piel J."/>
            <person name="Ashoor H."/>
            <person name="Bougouffa S."/>
            <person name="Bajic V.B."/>
            <person name="Ryu T."/>
            <person name="Ravasi T."/>
            <person name="Bayer T."/>
            <person name="Micklem G."/>
            <person name="Kim H."/>
            <person name="Bhak J."/>
            <person name="Lajeunesse T.C."/>
            <person name="Voolstra C.R."/>
        </authorList>
    </citation>
    <scope>NUCLEOTIDE SEQUENCE [LARGE SCALE GENOMIC DNA]</scope>
    <source>
        <strain evidence="11 12">CCMP2467</strain>
    </source>
</reference>
<accession>A0A1Q9D930</accession>
<evidence type="ECO:0000256" key="1">
    <source>
        <dbReference type="ARBA" id="ARBA00004177"/>
    </source>
</evidence>
<evidence type="ECO:0000256" key="6">
    <source>
        <dbReference type="ARBA" id="ARBA00023054"/>
    </source>
</evidence>
<dbReference type="EMBL" id="LSRX01000655">
    <property type="protein sequence ID" value="OLP91665.1"/>
    <property type="molecule type" value="Genomic_DNA"/>
</dbReference>
<dbReference type="SUPFAM" id="SSF140111">
    <property type="entry name" value="Endosomal sorting complex assembly domain"/>
    <property type="match status" value="1"/>
</dbReference>
<evidence type="ECO:0000259" key="10">
    <source>
        <dbReference type="PROSITE" id="PS51322"/>
    </source>
</evidence>
<dbReference type="PROSITE" id="PS51312">
    <property type="entry name" value="SB"/>
    <property type="match status" value="1"/>
</dbReference>
<evidence type="ECO:0000256" key="3">
    <source>
        <dbReference type="ARBA" id="ARBA00022448"/>
    </source>
</evidence>
<dbReference type="AlphaFoldDB" id="A0A1Q9D930"/>
<evidence type="ECO:0000256" key="5">
    <source>
        <dbReference type="ARBA" id="ARBA00022927"/>
    </source>
</evidence>
<evidence type="ECO:0000256" key="2">
    <source>
        <dbReference type="ARBA" id="ARBA00009594"/>
    </source>
</evidence>
<protein>
    <submittedName>
        <fullName evidence="11">Tumor susceptibility gene 101 protein</fullName>
    </submittedName>
</protein>
<feature type="region of interest" description="Disordered" evidence="8">
    <location>
        <begin position="70"/>
        <end position="103"/>
    </location>
</feature>
<feature type="domain" description="SB" evidence="9">
    <location>
        <begin position="246"/>
        <end position="314"/>
    </location>
</feature>
<dbReference type="PANTHER" id="PTHR23306">
    <property type="entry name" value="TUMOR SUSCEPTIBILITY GENE 101 PROTEIN-RELATED"/>
    <property type="match status" value="1"/>
</dbReference>
<keyword evidence="6" id="KW-0175">Coiled coil</keyword>
<dbReference type="Proteomes" id="UP000186817">
    <property type="component" value="Unassembled WGS sequence"/>
</dbReference>
<dbReference type="InterPro" id="IPR016135">
    <property type="entry name" value="UBQ-conjugating_enzyme/RWD"/>
</dbReference>
<comment type="similarity">
    <text evidence="2">Belongs to the ubiquitin-conjugating enzyme family. UEV subfamily.</text>
</comment>
<evidence type="ECO:0000256" key="7">
    <source>
        <dbReference type="PROSITE-ProRule" id="PRU00644"/>
    </source>
</evidence>
<evidence type="ECO:0000313" key="11">
    <source>
        <dbReference type="EMBL" id="OLP91665.1"/>
    </source>
</evidence>